<dbReference type="OrthoDB" id="6683219at2"/>
<accession>A0A0C6FH99</accession>
<evidence type="ECO:0000313" key="3">
    <source>
        <dbReference type="Proteomes" id="UP000061432"/>
    </source>
</evidence>
<reference evidence="3" key="2">
    <citation type="submission" date="2015-01" db="EMBL/GenBank/DDBJ databases">
        <title>Complete genome sequence of Methylobacterium aquaticum strain 22A.</title>
        <authorList>
            <person name="Tani A."/>
            <person name="Ogura Y."/>
            <person name="Hayashi T."/>
        </authorList>
    </citation>
    <scope>NUCLEOTIDE SEQUENCE [LARGE SCALE GENOMIC DNA]</scope>
    <source>
        <strain evidence="3">MA-22A</strain>
    </source>
</reference>
<dbReference type="KEGG" id="maqu:Maq22A_c16380"/>
<dbReference type="AlphaFoldDB" id="A0A0C6FH99"/>
<dbReference type="STRING" id="270351.Maq22A_c16380"/>
<sequence>MPRQGPGFPGAFTVVKVGGSLVADRDRLRRVLSSLADGEDGPVAIVPGGGALADAVRTTQTALGFSDPLAHRLALDAMAGMARIFAAIEPRLVVMQDPGAGLAAGIVPVWDPSPLAAGHPEIPESWDVTSDSLALWLAARLGAARCLLVKSADPAPGAALADLARIGLVDAAVPAFATLFAGAIVLRGPGGDRTCRGSLSERAA</sequence>
<dbReference type="InterPro" id="IPR001048">
    <property type="entry name" value="Asp/Glu/Uridylate_kinase"/>
</dbReference>
<reference evidence="2 3" key="1">
    <citation type="journal article" date="2015" name="Genome Announc.">
        <title>Complete Genome Sequence of Methylobacterium aquaticum Strain 22A, Isolated from Racomitrium japonicum Moss.</title>
        <authorList>
            <person name="Tani A."/>
            <person name="Ogura Y."/>
            <person name="Hayashi T."/>
            <person name="Kimbara K."/>
        </authorList>
    </citation>
    <scope>NUCLEOTIDE SEQUENCE [LARGE SCALE GENOMIC DNA]</scope>
    <source>
        <strain evidence="2 3">MA-22A</strain>
    </source>
</reference>
<dbReference type="RefSeq" id="WP_060847545.1">
    <property type="nucleotide sequence ID" value="NZ_AP014704.1"/>
</dbReference>
<dbReference type="GO" id="GO:0016301">
    <property type="term" value="F:kinase activity"/>
    <property type="evidence" value="ECO:0007669"/>
    <property type="project" value="UniProtKB-KW"/>
</dbReference>
<dbReference type="PATRIC" id="fig|270351.10.peg.3151"/>
<dbReference type="Gene3D" id="3.40.1160.10">
    <property type="entry name" value="Acetylglutamate kinase-like"/>
    <property type="match status" value="1"/>
</dbReference>
<gene>
    <name evidence="2" type="ORF">Maq22A_c16380</name>
</gene>
<dbReference type="InterPro" id="IPR036393">
    <property type="entry name" value="AceGlu_kinase-like_sf"/>
</dbReference>
<protein>
    <submittedName>
        <fullName evidence="2">Aspartate/glutamate/uridylate kinase</fullName>
    </submittedName>
</protein>
<dbReference type="Proteomes" id="UP000061432">
    <property type="component" value="Chromosome"/>
</dbReference>
<dbReference type="SUPFAM" id="SSF53633">
    <property type="entry name" value="Carbamate kinase-like"/>
    <property type="match status" value="1"/>
</dbReference>
<feature type="domain" description="Aspartate/glutamate/uridylate kinase" evidence="1">
    <location>
        <begin position="12"/>
        <end position="71"/>
    </location>
</feature>
<keyword evidence="2" id="KW-0418">Kinase</keyword>
<evidence type="ECO:0000313" key="2">
    <source>
        <dbReference type="EMBL" id="BAQ46407.1"/>
    </source>
</evidence>
<dbReference type="Pfam" id="PF00696">
    <property type="entry name" value="AA_kinase"/>
    <property type="match status" value="1"/>
</dbReference>
<organism evidence="2 3">
    <name type="scientific">Methylobacterium aquaticum</name>
    <dbReference type="NCBI Taxonomy" id="270351"/>
    <lineage>
        <taxon>Bacteria</taxon>
        <taxon>Pseudomonadati</taxon>
        <taxon>Pseudomonadota</taxon>
        <taxon>Alphaproteobacteria</taxon>
        <taxon>Hyphomicrobiales</taxon>
        <taxon>Methylobacteriaceae</taxon>
        <taxon>Methylobacterium</taxon>
    </lineage>
</organism>
<proteinExistence type="predicted"/>
<name>A0A0C6FH99_9HYPH</name>
<evidence type="ECO:0000259" key="1">
    <source>
        <dbReference type="Pfam" id="PF00696"/>
    </source>
</evidence>
<dbReference type="EMBL" id="AP014704">
    <property type="protein sequence ID" value="BAQ46407.1"/>
    <property type="molecule type" value="Genomic_DNA"/>
</dbReference>
<keyword evidence="2" id="KW-0808">Transferase</keyword>